<feature type="transmembrane region" description="Helical" evidence="4">
    <location>
        <begin position="123"/>
        <end position="146"/>
    </location>
</feature>
<dbReference type="InterPro" id="IPR000160">
    <property type="entry name" value="GGDEF_dom"/>
</dbReference>
<evidence type="ECO:0000313" key="7">
    <source>
        <dbReference type="Proteomes" id="UP000198862"/>
    </source>
</evidence>
<dbReference type="SUPFAM" id="SSF55073">
    <property type="entry name" value="Nucleotide cyclase"/>
    <property type="match status" value="1"/>
</dbReference>
<feature type="transmembrane region" description="Helical" evidence="4">
    <location>
        <begin position="152"/>
        <end position="170"/>
    </location>
</feature>
<feature type="transmembrane region" description="Helical" evidence="4">
    <location>
        <begin position="47"/>
        <end position="65"/>
    </location>
</feature>
<dbReference type="Pfam" id="PF00990">
    <property type="entry name" value="GGDEF"/>
    <property type="match status" value="1"/>
</dbReference>
<keyword evidence="4" id="KW-1133">Transmembrane helix</keyword>
<feature type="domain" description="GGDEF" evidence="5">
    <location>
        <begin position="220"/>
        <end position="352"/>
    </location>
</feature>
<dbReference type="EMBL" id="FOLO01000084">
    <property type="protein sequence ID" value="SFD67448.1"/>
    <property type="molecule type" value="Genomic_DNA"/>
</dbReference>
<evidence type="ECO:0000256" key="3">
    <source>
        <dbReference type="ARBA" id="ARBA00034247"/>
    </source>
</evidence>
<evidence type="ECO:0000256" key="1">
    <source>
        <dbReference type="ARBA" id="ARBA00001946"/>
    </source>
</evidence>
<keyword evidence="4" id="KW-0812">Transmembrane</keyword>
<reference evidence="6 7" key="1">
    <citation type="submission" date="2016-10" db="EMBL/GenBank/DDBJ databases">
        <authorList>
            <person name="de Groot N.N."/>
        </authorList>
    </citation>
    <scope>NUCLEOTIDE SEQUENCE [LARGE SCALE GENOMIC DNA]</scope>
    <source>
        <strain evidence="6 7">DSM 6059</strain>
    </source>
</reference>
<name>A0A1I1UCW7_9GAMM</name>
<evidence type="ECO:0000259" key="5">
    <source>
        <dbReference type="PROSITE" id="PS50887"/>
    </source>
</evidence>
<dbReference type="NCBIfam" id="TIGR00254">
    <property type="entry name" value="GGDEF"/>
    <property type="match status" value="1"/>
</dbReference>
<dbReference type="InterPro" id="IPR048435">
    <property type="entry name" value="MASE6"/>
</dbReference>
<gene>
    <name evidence="6" type="ORF">SAMN02745724_05159</name>
</gene>
<dbReference type="InterPro" id="IPR043128">
    <property type="entry name" value="Rev_trsase/Diguanyl_cyclase"/>
</dbReference>
<feature type="transmembrane region" description="Helical" evidence="4">
    <location>
        <begin position="101"/>
        <end position="116"/>
    </location>
</feature>
<dbReference type="InterPro" id="IPR029787">
    <property type="entry name" value="Nucleotide_cyclase"/>
</dbReference>
<keyword evidence="7" id="KW-1185">Reference proteome</keyword>
<accession>A0A1I1UCW7</accession>
<dbReference type="AlphaFoldDB" id="A0A1I1UCW7"/>
<evidence type="ECO:0000256" key="2">
    <source>
        <dbReference type="ARBA" id="ARBA00012528"/>
    </source>
</evidence>
<dbReference type="SMART" id="SM00267">
    <property type="entry name" value="GGDEF"/>
    <property type="match status" value="1"/>
</dbReference>
<protein>
    <recommendedName>
        <fullName evidence="2">diguanylate cyclase</fullName>
        <ecNumber evidence="2">2.7.7.65</ecNumber>
    </recommendedName>
</protein>
<dbReference type="PANTHER" id="PTHR45138">
    <property type="entry name" value="REGULATORY COMPONENTS OF SENSORY TRANSDUCTION SYSTEM"/>
    <property type="match status" value="1"/>
</dbReference>
<sequence>MQEQREENDSCKEMPHQPHVVSLFALVGMSICAVMAVTALFNNNVFLTSSLFFASFIYFVAYFVYKKYDNVQLSSAIVLYSLYLLMFYLVYTGGVEQTGPLWVYVVAPVSVFIHGLKRGLIDIAVFIFIISLIMFIPTDIVFHTTYSTEFKLRLIFSFSTVTFLSALYEYSREKSYKHMLELNFKYQQLAHIDPLTKLSNRRNALNILQQEQSRIERNKEALSIILCDVDHFKHINDKYGHSAGDAVLVELSHLFNIQMRKQDCISRWGGEEFLFILPQTNAENANVIAEKILLKLNKYALNYNDEKIKVTVSMGIAQFDGSQSIDAVINNADNLLYQAKNSGRNQIFPKFENNKT</sequence>
<dbReference type="STRING" id="1123010.SAMN02745724_05159"/>
<comment type="catalytic activity">
    <reaction evidence="3">
        <text>2 GTP = 3',3'-c-di-GMP + 2 diphosphate</text>
        <dbReference type="Rhea" id="RHEA:24898"/>
        <dbReference type="ChEBI" id="CHEBI:33019"/>
        <dbReference type="ChEBI" id="CHEBI:37565"/>
        <dbReference type="ChEBI" id="CHEBI:58805"/>
        <dbReference type="EC" id="2.7.7.65"/>
    </reaction>
</comment>
<dbReference type="PANTHER" id="PTHR45138:SF9">
    <property type="entry name" value="DIGUANYLATE CYCLASE DGCM-RELATED"/>
    <property type="match status" value="1"/>
</dbReference>
<proteinExistence type="predicted"/>
<feature type="transmembrane region" description="Helical" evidence="4">
    <location>
        <begin position="77"/>
        <end position="95"/>
    </location>
</feature>
<dbReference type="Gene3D" id="3.30.70.270">
    <property type="match status" value="1"/>
</dbReference>
<dbReference type="Pfam" id="PF20966">
    <property type="entry name" value="MASE6"/>
    <property type="match status" value="1"/>
</dbReference>
<dbReference type="CDD" id="cd01949">
    <property type="entry name" value="GGDEF"/>
    <property type="match status" value="1"/>
</dbReference>
<dbReference type="PROSITE" id="PS50887">
    <property type="entry name" value="GGDEF"/>
    <property type="match status" value="1"/>
</dbReference>
<dbReference type="EC" id="2.7.7.65" evidence="2"/>
<dbReference type="Proteomes" id="UP000198862">
    <property type="component" value="Unassembled WGS sequence"/>
</dbReference>
<evidence type="ECO:0000256" key="4">
    <source>
        <dbReference type="SAM" id="Phobius"/>
    </source>
</evidence>
<keyword evidence="4" id="KW-0472">Membrane</keyword>
<dbReference type="InterPro" id="IPR050469">
    <property type="entry name" value="Diguanylate_Cyclase"/>
</dbReference>
<feature type="transmembrane region" description="Helical" evidence="4">
    <location>
        <begin position="20"/>
        <end position="41"/>
    </location>
</feature>
<comment type="cofactor">
    <cofactor evidence="1">
        <name>Mg(2+)</name>
        <dbReference type="ChEBI" id="CHEBI:18420"/>
    </cofactor>
</comment>
<dbReference type="RefSeq" id="WP_245763921.1">
    <property type="nucleotide sequence ID" value="NZ_FOLO01000084.1"/>
</dbReference>
<dbReference type="FunFam" id="3.30.70.270:FF:000001">
    <property type="entry name" value="Diguanylate cyclase domain protein"/>
    <property type="match status" value="1"/>
</dbReference>
<dbReference type="GO" id="GO:0052621">
    <property type="term" value="F:diguanylate cyclase activity"/>
    <property type="evidence" value="ECO:0007669"/>
    <property type="project" value="UniProtKB-EC"/>
</dbReference>
<evidence type="ECO:0000313" key="6">
    <source>
        <dbReference type="EMBL" id="SFD67448.1"/>
    </source>
</evidence>
<organism evidence="6 7">
    <name type="scientific">Pseudoalteromonas denitrificans DSM 6059</name>
    <dbReference type="NCBI Taxonomy" id="1123010"/>
    <lineage>
        <taxon>Bacteria</taxon>
        <taxon>Pseudomonadati</taxon>
        <taxon>Pseudomonadota</taxon>
        <taxon>Gammaproteobacteria</taxon>
        <taxon>Alteromonadales</taxon>
        <taxon>Pseudoalteromonadaceae</taxon>
        <taxon>Pseudoalteromonas</taxon>
    </lineage>
</organism>